<feature type="coiled-coil region" evidence="5">
    <location>
        <begin position="1"/>
        <end position="32"/>
    </location>
</feature>
<organism evidence="8 9">
    <name type="scientific">Phytophthora nicotianae P1569</name>
    <dbReference type="NCBI Taxonomy" id="1317065"/>
    <lineage>
        <taxon>Eukaryota</taxon>
        <taxon>Sar</taxon>
        <taxon>Stramenopiles</taxon>
        <taxon>Oomycota</taxon>
        <taxon>Peronosporomycetes</taxon>
        <taxon>Peronosporales</taxon>
        <taxon>Peronosporaceae</taxon>
        <taxon>Phytophthora</taxon>
    </lineage>
</organism>
<dbReference type="Pfam" id="PF13445">
    <property type="entry name" value="zf-RING_UBOX"/>
    <property type="match status" value="1"/>
</dbReference>
<keyword evidence="1" id="KW-0479">Metal-binding</keyword>
<dbReference type="InterPro" id="IPR027370">
    <property type="entry name" value="Znf-RING_euk"/>
</dbReference>
<feature type="coiled-coil region" evidence="5">
    <location>
        <begin position="64"/>
        <end position="98"/>
    </location>
</feature>
<dbReference type="Proteomes" id="UP000018721">
    <property type="component" value="Unassembled WGS sequence"/>
</dbReference>
<feature type="coiled-coil region" evidence="5">
    <location>
        <begin position="426"/>
        <end position="564"/>
    </location>
</feature>
<dbReference type="InterPro" id="IPR013083">
    <property type="entry name" value="Znf_RING/FYVE/PHD"/>
</dbReference>
<dbReference type="eggNOG" id="ENOG502S741">
    <property type="taxonomic scope" value="Eukaryota"/>
</dbReference>
<protein>
    <recommendedName>
        <fullName evidence="7">RING-type domain-containing protein</fullName>
    </recommendedName>
</protein>
<name>V9F644_PHYNI</name>
<dbReference type="Gene3D" id="3.30.40.10">
    <property type="entry name" value="Zinc/RING finger domain, C3HC4 (zinc finger)"/>
    <property type="match status" value="1"/>
</dbReference>
<feature type="compositionally biased region" description="Basic and acidic residues" evidence="6">
    <location>
        <begin position="379"/>
        <end position="393"/>
    </location>
</feature>
<evidence type="ECO:0000256" key="1">
    <source>
        <dbReference type="ARBA" id="ARBA00022723"/>
    </source>
</evidence>
<evidence type="ECO:0000259" key="7">
    <source>
        <dbReference type="PROSITE" id="PS50089"/>
    </source>
</evidence>
<keyword evidence="2 4" id="KW-0863">Zinc-finger</keyword>
<evidence type="ECO:0000256" key="4">
    <source>
        <dbReference type="PROSITE-ProRule" id="PRU00175"/>
    </source>
</evidence>
<sequence>MTENNKKLLSKIEQLENAQAEANLQLGTLQQHNAHLLAEAENFNSTINSQSALIVGLRSTVHRLNKDEKLVENLRNTLERCQREVDTVKKREKLLQDEHTKLKTSTNVEKEALMNKILDFQQHLQRNDAASGKVIILEKEIKKLQKDKKALQVDLEGSNSRCNNLQAHVAQLDKMSEEFVEVKRAMENEITEIESMLSVTRQELEICNKKQREAEELAHKAEAHIASLQDVTKSLQTKDEEIGTLMQKLMRLEDEVEQRDKRYAGLQDELRKANTELLGIKQLSQDDTVQALQMARQKAATYEALTLLNEEKKALEEQLRLDEERLEAGRVALQEAKSDKEHLQTELENQVLTIEELRKQNSTLQDQLKENCTLQEHEKENNTLQEQQKENDTLPKSINNNSSLPEKSVTEVSTQTVEEVINPEAHDETVSNLEKVTNELESLRSEFEKLQQSRDELQDTIQNLQETQDQMEVGYKKTVSRERYKSESFQSQLVLLQNENGELSDKIEALYKDLRKEQQLNDAHTLEMTELKQRVLPRESIKLLRNTQDSLEKTVNSLLEAENASESTFTCLQCMQLFTQPMTLAPCGHTYCAACLTKCGSIDVPSSIVCKMCESGIKKEMECIFPNYALADLTARFIFRQQSLASLTTMCLSLRNSFTQRGPNSSPTENPITEE</sequence>
<reference evidence="8 9" key="1">
    <citation type="submission" date="2013-11" db="EMBL/GenBank/DDBJ databases">
        <title>The Genome Sequence of Phytophthora parasitica P1569.</title>
        <authorList>
            <consortium name="The Broad Institute Genomics Platform"/>
            <person name="Russ C."/>
            <person name="Tyler B."/>
            <person name="Panabieres F."/>
            <person name="Shan W."/>
            <person name="Tripathy S."/>
            <person name="Grunwald N."/>
            <person name="Machado M."/>
            <person name="Johnson C.S."/>
            <person name="Arredondo F."/>
            <person name="Hong C."/>
            <person name="Coffey M."/>
            <person name="Young S.K."/>
            <person name="Zeng Q."/>
            <person name="Gargeya S."/>
            <person name="Fitzgerald M."/>
            <person name="Abouelleil A."/>
            <person name="Alvarado L."/>
            <person name="Chapman S.B."/>
            <person name="Gainer-Dewar J."/>
            <person name="Goldberg J."/>
            <person name="Griggs A."/>
            <person name="Gujja S."/>
            <person name="Hansen M."/>
            <person name="Howarth C."/>
            <person name="Imamovic A."/>
            <person name="Ireland A."/>
            <person name="Larimer J."/>
            <person name="McCowan C."/>
            <person name="Murphy C."/>
            <person name="Pearson M."/>
            <person name="Poon T.W."/>
            <person name="Priest M."/>
            <person name="Roberts A."/>
            <person name="Saif S."/>
            <person name="Shea T."/>
            <person name="Sykes S."/>
            <person name="Wortman J."/>
            <person name="Nusbaum C."/>
            <person name="Birren B."/>
        </authorList>
    </citation>
    <scope>NUCLEOTIDE SEQUENCE [LARGE SCALE GENOMIC DNA]</scope>
    <source>
        <strain evidence="8 9">P1569</strain>
    </source>
</reference>
<evidence type="ECO:0000256" key="6">
    <source>
        <dbReference type="SAM" id="MobiDB-lite"/>
    </source>
</evidence>
<dbReference type="PROSITE" id="PS50089">
    <property type="entry name" value="ZF_RING_2"/>
    <property type="match status" value="1"/>
</dbReference>
<evidence type="ECO:0000313" key="8">
    <source>
        <dbReference type="EMBL" id="ETI46995.1"/>
    </source>
</evidence>
<dbReference type="EMBL" id="ANIZ01001477">
    <property type="protein sequence ID" value="ETI46995.1"/>
    <property type="molecule type" value="Genomic_DNA"/>
</dbReference>
<evidence type="ECO:0000313" key="9">
    <source>
        <dbReference type="Proteomes" id="UP000018721"/>
    </source>
</evidence>
<dbReference type="InterPro" id="IPR001841">
    <property type="entry name" value="Znf_RING"/>
</dbReference>
<dbReference type="AlphaFoldDB" id="V9F644"/>
<feature type="domain" description="RING-type" evidence="7">
    <location>
        <begin position="571"/>
        <end position="614"/>
    </location>
</feature>
<dbReference type="OrthoDB" id="6105938at2759"/>
<evidence type="ECO:0000256" key="5">
    <source>
        <dbReference type="SAM" id="Coils"/>
    </source>
</evidence>
<evidence type="ECO:0000256" key="3">
    <source>
        <dbReference type="ARBA" id="ARBA00022833"/>
    </source>
</evidence>
<dbReference type="GO" id="GO:0008270">
    <property type="term" value="F:zinc ion binding"/>
    <property type="evidence" value="ECO:0007669"/>
    <property type="project" value="UniProtKB-KW"/>
</dbReference>
<feature type="region of interest" description="Disordered" evidence="6">
    <location>
        <begin position="379"/>
        <end position="413"/>
    </location>
</feature>
<evidence type="ECO:0000256" key="2">
    <source>
        <dbReference type="ARBA" id="ARBA00022771"/>
    </source>
</evidence>
<feature type="compositionally biased region" description="Polar residues" evidence="6">
    <location>
        <begin position="394"/>
        <end position="405"/>
    </location>
</feature>
<dbReference type="PROSITE" id="PS00518">
    <property type="entry name" value="ZF_RING_1"/>
    <property type="match status" value="1"/>
</dbReference>
<dbReference type="InterPro" id="IPR017907">
    <property type="entry name" value="Znf_RING_CS"/>
</dbReference>
<keyword evidence="5" id="KW-0175">Coiled coil</keyword>
<dbReference type="HOGENOM" id="CLU_022691_0_0_1"/>
<dbReference type="SUPFAM" id="SSF57850">
    <property type="entry name" value="RING/U-box"/>
    <property type="match status" value="1"/>
</dbReference>
<proteinExistence type="predicted"/>
<keyword evidence="9" id="KW-1185">Reference proteome</keyword>
<gene>
    <name evidence="8" type="ORF">F443_08702</name>
</gene>
<accession>V9F644</accession>
<dbReference type="Gene3D" id="1.20.1170.10">
    <property type="match status" value="1"/>
</dbReference>
<keyword evidence="3" id="KW-0862">Zinc</keyword>
<comment type="caution">
    <text evidence="8">The sequence shown here is derived from an EMBL/GenBank/DDBJ whole genome shotgun (WGS) entry which is preliminary data.</text>
</comment>